<evidence type="ECO:0000313" key="3">
    <source>
        <dbReference type="Proteomes" id="UP000324800"/>
    </source>
</evidence>
<comment type="caution">
    <text evidence="2">The sequence shown here is derived from an EMBL/GenBank/DDBJ whole genome shotgun (WGS) entry which is preliminary data.</text>
</comment>
<reference evidence="2 3" key="1">
    <citation type="submission" date="2019-03" db="EMBL/GenBank/DDBJ databases">
        <title>Single cell metagenomics reveals metabolic interactions within the superorganism composed of flagellate Streblomastix strix and complex community of Bacteroidetes bacteria on its surface.</title>
        <authorList>
            <person name="Treitli S.C."/>
            <person name="Kolisko M."/>
            <person name="Husnik F."/>
            <person name="Keeling P."/>
            <person name="Hampl V."/>
        </authorList>
    </citation>
    <scope>NUCLEOTIDE SEQUENCE [LARGE SCALE GENOMIC DNA]</scope>
    <source>
        <strain evidence="2">ST1C</strain>
    </source>
</reference>
<name>A0A5J4TPJ5_9EUKA</name>
<dbReference type="Proteomes" id="UP000324800">
    <property type="component" value="Unassembled WGS sequence"/>
</dbReference>
<evidence type="ECO:0000256" key="1">
    <source>
        <dbReference type="SAM" id="SignalP"/>
    </source>
</evidence>
<accession>A0A5J4TPJ5</accession>
<keyword evidence="1" id="KW-0732">Signal</keyword>
<feature type="signal peptide" evidence="1">
    <location>
        <begin position="1"/>
        <end position="27"/>
    </location>
</feature>
<feature type="chain" id="PRO_5023829015" evidence="1">
    <location>
        <begin position="28"/>
        <end position="93"/>
    </location>
</feature>
<sequence>PRRARLSSKGAAGVVYLLLVSPCVVKAAELVLRVALPPEPAYSTYLKGNLTETVIDTVSGLVLALRQAERANMARIRLFLVSTPIYLMGTTTP</sequence>
<evidence type="ECO:0000313" key="2">
    <source>
        <dbReference type="EMBL" id="KAA6359803.1"/>
    </source>
</evidence>
<dbReference type="EMBL" id="SNRW01027855">
    <property type="protein sequence ID" value="KAA6359803.1"/>
    <property type="molecule type" value="Genomic_DNA"/>
</dbReference>
<organism evidence="2 3">
    <name type="scientific">Streblomastix strix</name>
    <dbReference type="NCBI Taxonomy" id="222440"/>
    <lineage>
        <taxon>Eukaryota</taxon>
        <taxon>Metamonada</taxon>
        <taxon>Preaxostyla</taxon>
        <taxon>Oxymonadida</taxon>
        <taxon>Streblomastigidae</taxon>
        <taxon>Streblomastix</taxon>
    </lineage>
</organism>
<dbReference type="AlphaFoldDB" id="A0A5J4TPJ5"/>
<protein>
    <submittedName>
        <fullName evidence="2">Uncharacterized protein</fullName>
    </submittedName>
</protein>
<feature type="non-terminal residue" evidence="2">
    <location>
        <position position="1"/>
    </location>
</feature>
<gene>
    <name evidence="2" type="ORF">EZS28_044669</name>
</gene>
<proteinExistence type="predicted"/>